<dbReference type="GO" id="GO:0003964">
    <property type="term" value="F:RNA-directed DNA polymerase activity"/>
    <property type="evidence" value="ECO:0007669"/>
    <property type="project" value="UniProtKB-KW"/>
</dbReference>
<comment type="caution">
    <text evidence="1">The sequence shown here is derived from an EMBL/GenBank/DDBJ whole genome shotgun (WGS) entry which is preliminary data.</text>
</comment>
<name>A0AAV4X0I6_9ARAC</name>
<dbReference type="EMBL" id="BPLQ01015521">
    <property type="protein sequence ID" value="GIY88645.1"/>
    <property type="molecule type" value="Genomic_DNA"/>
</dbReference>
<organism evidence="1 2">
    <name type="scientific">Caerostris darwini</name>
    <dbReference type="NCBI Taxonomy" id="1538125"/>
    <lineage>
        <taxon>Eukaryota</taxon>
        <taxon>Metazoa</taxon>
        <taxon>Ecdysozoa</taxon>
        <taxon>Arthropoda</taxon>
        <taxon>Chelicerata</taxon>
        <taxon>Arachnida</taxon>
        <taxon>Araneae</taxon>
        <taxon>Araneomorphae</taxon>
        <taxon>Entelegynae</taxon>
        <taxon>Araneoidea</taxon>
        <taxon>Araneidae</taxon>
        <taxon>Caerostris</taxon>
    </lineage>
</organism>
<dbReference type="AlphaFoldDB" id="A0AAV4X0I6"/>
<keyword evidence="1" id="KW-0695">RNA-directed DNA polymerase</keyword>
<evidence type="ECO:0000313" key="1">
    <source>
        <dbReference type="EMBL" id="GIY88645.1"/>
    </source>
</evidence>
<accession>A0AAV4X0I6</accession>
<sequence length="319" mass="36756">MNLIDKSIFHKLKNFVVIEAPPINLETLSNESISTKLVIKTSVEIKNVKLPGHFVLAEADLSPSFNVILGLEFLNLHKFILDCDKKLLKNDKLELKCNFERINHSTGFVVGENYSNERAGDKQRGENIEIKKCKSNEKTTKNCENENDKTMEVYFVDKFDKSKKISKLSASVLKGTTIPPLEKKYIKLRVIDGIRYLKNKQNVFLEKNKISKNYLLARAVAKIEKCLALVWNISDNPLHLNKNMILADIEPICEQKREDFVNVIHEGMVTNIDWEEKLDLNNLNQDDKTKLLTLLDRSLFLHNQCQIWDHVTLCSTKLT</sequence>
<dbReference type="InterPro" id="IPR021109">
    <property type="entry name" value="Peptidase_aspartic_dom_sf"/>
</dbReference>
<keyword evidence="1" id="KW-0808">Transferase</keyword>
<keyword evidence="1" id="KW-0548">Nucleotidyltransferase</keyword>
<keyword evidence="2" id="KW-1185">Reference proteome</keyword>
<proteinExistence type="predicted"/>
<protein>
    <submittedName>
        <fullName evidence="1">Reverse transcriptase</fullName>
    </submittedName>
</protein>
<dbReference type="Proteomes" id="UP001054837">
    <property type="component" value="Unassembled WGS sequence"/>
</dbReference>
<dbReference type="Gene3D" id="2.40.70.10">
    <property type="entry name" value="Acid Proteases"/>
    <property type="match status" value="1"/>
</dbReference>
<gene>
    <name evidence="1" type="primary">POL_890</name>
    <name evidence="1" type="ORF">CDAR_111511</name>
</gene>
<reference evidence="1 2" key="1">
    <citation type="submission" date="2021-06" db="EMBL/GenBank/DDBJ databases">
        <title>Caerostris darwini draft genome.</title>
        <authorList>
            <person name="Kono N."/>
            <person name="Arakawa K."/>
        </authorList>
    </citation>
    <scope>NUCLEOTIDE SEQUENCE [LARGE SCALE GENOMIC DNA]</scope>
</reference>
<evidence type="ECO:0000313" key="2">
    <source>
        <dbReference type="Proteomes" id="UP001054837"/>
    </source>
</evidence>